<dbReference type="PROSITE" id="PS50027">
    <property type="entry name" value="EGF_LAM_2"/>
    <property type="match status" value="2"/>
</dbReference>
<evidence type="ECO:0000256" key="5">
    <source>
        <dbReference type="ARBA" id="ARBA00022737"/>
    </source>
</evidence>
<feature type="compositionally biased region" description="Basic and acidic residues" evidence="15">
    <location>
        <begin position="54"/>
        <end position="67"/>
    </location>
</feature>
<feature type="disulfide bond" evidence="14">
    <location>
        <begin position="2082"/>
        <end position="2091"/>
    </location>
</feature>
<evidence type="ECO:0000259" key="19">
    <source>
        <dbReference type="PROSITE" id="PS50027"/>
    </source>
</evidence>
<dbReference type="InterPro" id="IPR036364">
    <property type="entry name" value="SEA_dom_sf"/>
</dbReference>
<feature type="domain" description="Ig-like" evidence="20">
    <location>
        <begin position="3244"/>
        <end position="3321"/>
    </location>
</feature>
<evidence type="ECO:0000256" key="9">
    <source>
        <dbReference type="ARBA" id="ARBA00023292"/>
    </source>
</evidence>
<dbReference type="Pfam" id="PF24973">
    <property type="entry name" value="EGF_LMN_ATRN"/>
    <property type="match status" value="1"/>
</dbReference>
<dbReference type="InterPro" id="IPR036179">
    <property type="entry name" value="Ig-like_dom_sf"/>
</dbReference>
<keyword evidence="4" id="KW-0732">Signal</keyword>
<feature type="disulfide bond" evidence="13">
    <location>
        <begin position="678"/>
        <end position="693"/>
    </location>
</feature>
<dbReference type="PROSITE" id="PS00022">
    <property type="entry name" value="EGF_1"/>
    <property type="match status" value="6"/>
</dbReference>
<feature type="domain" description="Ig-like" evidence="20">
    <location>
        <begin position="3053"/>
        <end position="3130"/>
    </location>
</feature>
<dbReference type="SMART" id="SM00181">
    <property type="entry name" value="EGF"/>
    <property type="match status" value="8"/>
</dbReference>
<dbReference type="PANTHER" id="PTHR12231:SF253">
    <property type="entry name" value="DPR-INTERACTING PROTEIN ETA, ISOFORM B-RELATED"/>
    <property type="match status" value="1"/>
</dbReference>
<feature type="disulfide bond" evidence="13">
    <location>
        <begin position="405"/>
        <end position="423"/>
    </location>
</feature>
<keyword evidence="8" id="KW-0325">Glycoprotein</keyword>
<dbReference type="FunFam" id="2.10.25.10:FF:000106">
    <property type="entry name" value="Heparan sulfate proteoglycan 2"/>
    <property type="match status" value="1"/>
</dbReference>
<dbReference type="InterPro" id="IPR001791">
    <property type="entry name" value="Laminin_G"/>
</dbReference>
<evidence type="ECO:0000259" key="21">
    <source>
        <dbReference type="PROSITE" id="PS51115"/>
    </source>
</evidence>
<feature type="disulfide bond" evidence="13">
    <location>
        <begin position="808"/>
        <end position="820"/>
    </location>
</feature>
<feature type="disulfide bond" evidence="13">
    <location>
        <begin position="1247"/>
        <end position="1259"/>
    </location>
</feature>
<dbReference type="SMART" id="SM00180">
    <property type="entry name" value="EGF_Lam"/>
    <property type="match status" value="5"/>
</dbReference>
<feature type="disulfide bond" evidence="13">
    <location>
        <begin position="1215"/>
        <end position="1233"/>
    </location>
</feature>
<feature type="domain" description="Laminin IV type A" evidence="21">
    <location>
        <begin position="1484"/>
        <end position="1658"/>
    </location>
</feature>
<feature type="disulfide bond" evidence="13">
    <location>
        <begin position="695"/>
        <end position="707"/>
    </location>
</feature>
<dbReference type="CDD" id="cd00055">
    <property type="entry name" value="EGF_Lam"/>
    <property type="match status" value="4"/>
</dbReference>
<evidence type="ECO:0000256" key="7">
    <source>
        <dbReference type="ARBA" id="ARBA00023157"/>
    </source>
</evidence>
<feature type="disulfide bond" evidence="13">
    <location>
        <begin position="975"/>
        <end position="993"/>
    </location>
</feature>
<feature type="disulfide bond" evidence="13">
    <location>
        <begin position="910"/>
        <end position="925"/>
    </location>
</feature>
<keyword evidence="3" id="KW-0272">Extracellular matrix</keyword>
<comment type="subcellular location">
    <subcellularLocation>
        <location evidence="1">Secreted</location>
        <location evidence="1">Extracellular space</location>
        <location evidence="1">Extracellular matrix</location>
        <location evidence="1">Basement membrane</location>
    </subcellularLocation>
</comment>
<feature type="disulfide bond" evidence="13">
    <location>
        <begin position="666"/>
        <end position="684"/>
    </location>
</feature>
<feature type="disulfide bond" evidence="13">
    <location>
        <begin position="827"/>
        <end position="842"/>
    </location>
</feature>
<feature type="domain" description="Ig-like" evidence="20">
    <location>
        <begin position="2924"/>
        <end position="3014"/>
    </location>
</feature>
<dbReference type="Pfam" id="PF00057">
    <property type="entry name" value="Ldl_recept_a"/>
    <property type="match status" value="16"/>
</dbReference>
<feature type="domain" description="Ig-like" evidence="20">
    <location>
        <begin position="2461"/>
        <end position="2550"/>
    </location>
</feature>
<evidence type="ECO:0000256" key="14">
    <source>
        <dbReference type="PROSITE-ProRule" id="PRU00460"/>
    </source>
</evidence>
<dbReference type="InterPro" id="IPR001881">
    <property type="entry name" value="EGF-like_Ca-bd_dom"/>
</dbReference>
<feature type="disulfide bond" evidence="13">
    <location>
        <begin position="771"/>
        <end position="783"/>
    </location>
</feature>
<feature type="disulfide bond" evidence="13">
    <location>
        <begin position="398"/>
        <end position="410"/>
    </location>
</feature>
<keyword evidence="5" id="KW-0677">Repeat</keyword>
<dbReference type="PROSITE" id="PS50835">
    <property type="entry name" value="IG_LIKE"/>
    <property type="match status" value="13"/>
</dbReference>
<feature type="compositionally biased region" description="Acidic residues" evidence="15">
    <location>
        <begin position="243"/>
        <end position="255"/>
    </location>
</feature>
<dbReference type="GO" id="GO:0030154">
    <property type="term" value="P:cell differentiation"/>
    <property type="evidence" value="ECO:0007669"/>
    <property type="project" value="UniProtKB-ARBA"/>
</dbReference>
<dbReference type="SMART" id="SM00281">
    <property type="entry name" value="LamB"/>
    <property type="match status" value="3"/>
</dbReference>
<feature type="disulfide bond" evidence="11">
    <location>
        <begin position="3996"/>
        <end position="4005"/>
    </location>
</feature>
<dbReference type="FunFam" id="2.10.25.10:FF:000090">
    <property type="entry name" value="laminin subunit alpha"/>
    <property type="match status" value="1"/>
</dbReference>
<feature type="disulfide bond" evidence="13">
    <location>
        <begin position="741"/>
        <end position="759"/>
    </location>
</feature>
<feature type="disulfide bond" evidence="13">
    <location>
        <begin position="549"/>
        <end position="567"/>
    </location>
</feature>
<feature type="domain" description="Ig-like" evidence="20">
    <location>
        <begin position="3343"/>
        <end position="3424"/>
    </location>
</feature>
<dbReference type="InterPro" id="IPR013098">
    <property type="entry name" value="Ig_I-set"/>
</dbReference>
<keyword evidence="2" id="KW-0964">Secreted</keyword>
<dbReference type="Pfam" id="PF01390">
    <property type="entry name" value="SEA"/>
    <property type="match status" value="1"/>
</dbReference>
<feature type="domain" description="EGF-like" evidence="18">
    <location>
        <begin position="3969"/>
        <end position="4006"/>
    </location>
</feature>
<evidence type="ECO:0000256" key="2">
    <source>
        <dbReference type="ARBA" id="ARBA00022525"/>
    </source>
</evidence>
<evidence type="ECO:0000313" key="23">
    <source>
        <dbReference type="Proteomes" id="UP001153636"/>
    </source>
</evidence>
<dbReference type="InterPro" id="IPR036055">
    <property type="entry name" value="LDL_receptor-like_sf"/>
</dbReference>
<evidence type="ECO:0000259" key="16">
    <source>
        <dbReference type="PROSITE" id="PS50024"/>
    </source>
</evidence>
<feature type="disulfide bond" evidence="13">
    <location>
        <begin position="542"/>
        <end position="554"/>
    </location>
</feature>
<feature type="region of interest" description="Disordered" evidence="15">
    <location>
        <begin position="100"/>
        <end position="275"/>
    </location>
</feature>
<dbReference type="InterPro" id="IPR007110">
    <property type="entry name" value="Ig-like_dom"/>
</dbReference>
<dbReference type="InterPro" id="IPR051170">
    <property type="entry name" value="Neural/epithelial_adhesion"/>
</dbReference>
<feature type="disulfide bond" evidence="13">
    <location>
        <begin position="417"/>
        <end position="432"/>
    </location>
</feature>
<feature type="disulfide bond" evidence="11">
    <location>
        <begin position="3738"/>
        <end position="3748"/>
    </location>
</feature>
<dbReference type="PROSITE" id="PS50024">
    <property type="entry name" value="SEA"/>
    <property type="match status" value="1"/>
</dbReference>
<dbReference type="Pfam" id="PF00054">
    <property type="entry name" value="Laminin_G_1"/>
    <property type="match status" value="1"/>
</dbReference>
<dbReference type="InterPro" id="IPR002172">
    <property type="entry name" value="LDrepeatLR_classA_rpt"/>
</dbReference>
<feature type="region of interest" description="Disordered" evidence="15">
    <location>
        <begin position="54"/>
        <end position="82"/>
    </location>
</feature>
<dbReference type="Gene3D" id="4.10.400.10">
    <property type="entry name" value="Low-density Lipoprotein Receptor"/>
    <property type="match status" value="18"/>
</dbReference>
<keyword evidence="11" id="KW-0245">EGF-like domain</keyword>
<dbReference type="GO" id="GO:0005509">
    <property type="term" value="F:calcium ion binding"/>
    <property type="evidence" value="ECO:0007669"/>
    <property type="project" value="InterPro"/>
</dbReference>
<feature type="disulfide bond" evidence="13">
    <location>
        <begin position="702"/>
        <end position="720"/>
    </location>
</feature>
<dbReference type="InterPro" id="IPR003599">
    <property type="entry name" value="Ig_sub"/>
</dbReference>
<dbReference type="SUPFAM" id="SSF57196">
    <property type="entry name" value="EGF/Laminin"/>
    <property type="match status" value="4"/>
</dbReference>
<evidence type="ECO:0000256" key="8">
    <source>
        <dbReference type="ARBA" id="ARBA00023180"/>
    </source>
</evidence>
<evidence type="ECO:0008006" key="24">
    <source>
        <dbReference type="Google" id="ProtNLM"/>
    </source>
</evidence>
<reference evidence="22" key="1">
    <citation type="submission" date="2022-01" db="EMBL/GenBank/DDBJ databases">
        <authorList>
            <person name="King R."/>
        </authorList>
    </citation>
    <scope>NUCLEOTIDE SEQUENCE</scope>
</reference>
<feature type="domain" description="SEA" evidence="16">
    <location>
        <begin position="278"/>
        <end position="393"/>
    </location>
</feature>
<feature type="domain" description="Ig-like" evidence="20">
    <location>
        <begin position="2650"/>
        <end position="2734"/>
    </location>
</feature>
<dbReference type="PROSITE" id="PS01209">
    <property type="entry name" value="LDLRA_1"/>
    <property type="match status" value="9"/>
</dbReference>
<evidence type="ECO:0000256" key="15">
    <source>
        <dbReference type="SAM" id="MobiDB-lite"/>
    </source>
</evidence>
<feature type="disulfide bond" evidence="11">
    <location>
        <begin position="4034"/>
        <end position="4043"/>
    </location>
</feature>
<dbReference type="SUPFAM" id="SSF82671">
    <property type="entry name" value="SEA domain"/>
    <property type="match status" value="1"/>
</dbReference>
<feature type="disulfide bond" evidence="13">
    <location>
        <begin position="561"/>
        <end position="576"/>
    </location>
</feature>
<dbReference type="PROSITE" id="PS51115">
    <property type="entry name" value="LAMININ_IVA"/>
    <property type="match status" value="3"/>
</dbReference>
<feature type="domain" description="Ig-like" evidence="20">
    <location>
        <begin position="3434"/>
        <end position="3505"/>
    </location>
</feature>
<feature type="domain" description="Laminin EGF-like" evidence="19">
    <location>
        <begin position="2063"/>
        <end position="2110"/>
    </location>
</feature>
<feature type="disulfide bond" evidence="14">
    <location>
        <begin position="2136"/>
        <end position="2145"/>
    </location>
</feature>
<dbReference type="Pfam" id="PF07679">
    <property type="entry name" value="I-set"/>
    <property type="match status" value="1"/>
</dbReference>
<dbReference type="Gene3D" id="2.60.40.10">
    <property type="entry name" value="Immunoglobulins"/>
    <property type="match status" value="13"/>
</dbReference>
<comment type="caution">
    <text evidence="11">Lacks conserved residue(s) required for the propagation of feature annotation.</text>
</comment>
<evidence type="ECO:0000256" key="1">
    <source>
        <dbReference type="ARBA" id="ARBA00004302"/>
    </source>
</evidence>
<dbReference type="InterPro" id="IPR000034">
    <property type="entry name" value="Laminin_IV"/>
</dbReference>
<feature type="domain" description="EGF-like" evidence="18">
    <location>
        <begin position="4008"/>
        <end position="4044"/>
    </location>
</feature>
<evidence type="ECO:0000256" key="11">
    <source>
        <dbReference type="PROSITE-ProRule" id="PRU00076"/>
    </source>
</evidence>
<dbReference type="InterPro" id="IPR000152">
    <property type="entry name" value="EGF-type_Asp/Asn_hydroxyl_site"/>
</dbReference>
<dbReference type="SMART" id="SM00282">
    <property type="entry name" value="LamG"/>
    <property type="match status" value="3"/>
</dbReference>
<feature type="disulfide bond" evidence="14">
    <location>
        <begin position="2094"/>
        <end position="2108"/>
    </location>
</feature>
<feature type="domain" description="EGF-like" evidence="18">
    <location>
        <begin position="3734"/>
        <end position="3769"/>
    </location>
</feature>
<feature type="compositionally biased region" description="Low complexity" evidence="15">
    <location>
        <begin position="467"/>
        <end position="481"/>
    </location>
</feature>
<evidence type="ECO:0000313" key="22">
    <source>
        <dbReference type="EMBL" id="CAH1113758.1"/>
    </source>
</evidence>
<dbReference type="CDD" id="cd00112">
    <property type="entry name" value="LDLa"/>
    <property type="match status" value="17"/>
</dbReference>
<feature type="domain" description="Ig-like" evidence="20">
    <location>
        <begin position="2833"/>
        <end position="2919"/>
    </location>
</feature>
<feature type="disulfide bond" evidence="13">
    <location>
        <begin position="815"/>
        <end position="833"/>
    </location>
</feature>
<feature type="disulfide bond" evidence="13">
    <location>
        <begin position="778"/>
        <end position="796"/>
    </location>
</feature>
<feature type="domain" description="Ig-like" evidence="20">
    <location>
        <begin position="2559"/>
        <end position="2642"/>
    </location>
</feature>
<feature type="domain" description="Laminin EGF-like" evidence="19">
    <location>
        <begin position="2117"/>
        <end position="2165"/>
    </location>
</feature>
<dbReference type="InterPro" id="IPR023415">
    <property type="entry name" value="LDLR_class-A_CS"/>
</dbReference>
<feature type="domain" description="EGF-like" evidence="18">
    <location>
        <begin position="3695"/>
        <end position="3731"/>
    </location>
</feature>
<dbReference type="Gene3D" id="2.60.120.200">
    <property type="match status" value="3"/>
</dbReference>
<accession>A0A9P0D2X8</accession>
<dbReference type="GO" id="GO:0009653">
    <property type="term" value="P:anatomical structure morphogenesis"/>
    <property type="evidence" value="ECO:0007669"/>
    <property type="project" value="UniProtKB-ARBA"/>
</dbReference>
<dbReference type="SUPFAM" id="SSF57424">
    <property type="entry name" value="LDL receptor-like module"/>
    <property type="match status" value="18"/>
</dbReference>
<dbReference type="OrthoDB" id="10055367at2759"/>
<dbReference type="SMART" id="SM00179">
    <property type="entry name" value="EGF_CA"/>
    <property type="match status" value="3"/>
</dbReference>
<feature type="disulfide bond" evidence="13">
    <location>
        <begin position="1208"/>
        <end position="1220"/>
    </location>
</feature>
<evidence type="ECO:0000256" key="10">
    <source>
        <dbReference type="ARBA" id="ARBA00023319"/>
    </source>
</evidence>
<dbReference type="SMART" id="SM00408">
    <property type="entry name" value="IGc2"/>
    <property type="match status" value="13"/>
</dbReference>
<dbReference type="Pfam" id="PF00052">
    <property type="entry name" value="Laminin_B"/>
    <property type="match status" value="3"/>
</dbReference>
<feature type="compositionally biased region" description="Acidic residues" evidence="15">
    <location>
        <begin position="171"/>
        <end position="182"/>
    </location>
</feature>
<name>A0A9P0D2X8_9CUCU</name>
<feature type="disulfide bond" evidence="13">
    <location>
        <begin position="753"/>
        <end position="768"/>
    </location>
</feature>
<dbReference type="PROSITE" id="PS00010">
    <property type="entry name" value="ASX_HYDROXYL"/>
    <property type="match status" value="1"/>
</dbReference>
<feature type="disulfide bond" evidence="12">
    <location>
        <begin position="4204"/>
        <end position="4231"/>
    </location>
</feature>
<feature type="compositionally biased region" description="Basic and acidic residues" evidence="15">
    <location>
        <begin position="3041"/>
        <end position="3052"/>
    </location>
</feature>
<feature type="region of interest" description="Disordered" evidence="15">
    <location>
        <begin position="452"/>
        <end position="495"/>
    </location>
</feature>
<feature type="disulfide bond" evidence="11">
    <location>
        <begin position="3702"/>
        <end position="3719"/>
    </location>
</feature>
<feature type="domain" description="Ig-like" evidence="20">
    <location>
        <begin position="1328"/>
        <end position="1417"/>
    </location>
</feature>
<proteinExistence type="predicted"/>
<dbReference type="InterPro" id="IPR013320">
    <property type="entry name" value="ConA-like_dom_sf"/>
</dbReference>
<dbReference type="PRINTS" id="PR00261">
    <property type="entry name" value="LDLRECEPTOR"/>
</dbReference>
<feature type="disulfide bond" evidence="13">
    <location>
        <begin position="734"/>
        <end position="746"/>
    </location>
</feature>
<dbReference type="Pfam" id="PF00053">
    <property type="entry name" value="EGF_laminin"/>
    <property type="match status" value="6"/>
</dbReference>
<feature type="disulfide bond" evidence="13">
    <location>
        <begin position="1025"/>
        <end position="1040"/>
    </location>
</feature>
<dbReference type="Pfam" id="PF00008">
    <property type="entry name" value="EGF"/>
    <property type="match status" value="2"/>
</dbReference>
<dbReference type="SUPFAM" id="SSF48726">
    <property type="entry name" value="Immunoglobulin"/>
    <property type="match status" value="13"/>
</dbReference>
<feature type="compositionally biased region" description="Polar residues" evidence="15">
    <location>
        <begin position="198"/>
        <end position="207"/>
    </location>
</feature>
<evidence type="ECO:0000259" key="20">
    <source>
        <dbReference type="PROSITE" id="PS50835"/>
    </source>
</evidence>
<dbReference type="InterPro" id="IPR000082">
    <property type="entry name" value="SEA_dom"/>
</dbReference>
<dbReference type="PANTHER" id="PTHR12231">
    <property type="entry name" value="CTX-RELATED TYPE I TRANSMEMBRANE PROTEIN"/>
    <property type="match status" value="1"/>
</dbReference>
<evidence type="ECO:0000256" key="3">
    <source>
        <dbReference type="ARBA" id="ARBA00022530"/>
    </source>
</evidence>
<keyword evidence="9 14" id="KW-0424">Laminin EGF-like domain</keyword>
<dbReference type="Pfam" id="PF13927">
    <property type="entry name" value="Ig_3"/>
    <property type="match status" value="8"/>
</dbReference>
<dbReference type="CDD" id="cd00054">
    <property type="entry name" value="EGF_CA"/>
    <property type="match status" value="2"/>
</dbReference>
<feature type="domain" description="Laminin G" evidence="17">
    <location>
        <begin position="3516"/>
        <end position="3697"/>
    </location>
</feature>
<feature type="domain" description="Ig-like" evidence="20">
    <location>
        <begin position="3154"/>
        <end position="3236"/>
    </location>
</feature>
<dbReference type="SMART" id="SM00192">
    <property type="entry name" value="LDLa"/>
    <property type="match status" value="19"/>
</dbReference>
<feature type="disulfide bond" evidence="13">
    <location>
        <begin position="1254"/>
        <end position="1272"/>
    </location>
</feature>
<dbReference type="InterPro" id="IPR000742">
    <property type="entry name" value="EGF"/>
</dbReference>
<dbReference type="FunFam" id="2.60.40.10:FF:000032">
    <property type="entry name" value="palladin isoform X1"/>
    <property type="match status" value="1"/>
</dbReference>
<evidence type="ECO:0000256" key="13">
    <source>
        <dbReference type="PROSITE-ProRule" id="PRU00124"/>
    </source>
</evidence>
<organism evidence="22 23">
    <name type="scientific">Psylliodes chrysocephalus</name>
    <dbReference type="NCBI Taxonomy" id="3402493"/>
    <lineage>
        <taxon>Eukaryota</taxon>
        <taxon>Metazoa</taxon>
        <taxon>Ecdysozoa</taxon>
        <taxon>Arthropoda</taxon>
        <taxon>Hexapoda</taxon>
        <taxon>Insecta</taxon>
        <taxon>Pterygota</taxon>
        <taxon>Neoptera</taxon>
        <taxon>Endopterygota</taxon>
        <taxon>Coleoptera</taxon>
        <taxon>Polyphaga</taxon>
        <taxon>Cucujiformia</taxon>
        <taxon>Chrysomeloidea</taxon>
        <taxon>Chrysomelidae</taxon>
        <taxon>Galerucinae</taxon>
        <taxon>Alticini</taxon>
        <taxon>Psylliodes</taxon>
    </lineage>
</organism>
<feature type="disulfide bond" evidence="13">
    <location>
        <begin position="659"/>
        <end position="671"/>
    </location>
</feature>
<dbReference type="InterPro" id="IPR003598">
    <property type="entry name" value="Ig_sub2"/>
</dbReference>
<gene>
    <name evidence="22" type="ORF">PSYICH_LOCUS13547</name>
</gene>
<dbReference type="Gene3D" id="2.170.300.10">
    <property type="entry name" value="Tie2 ligand-binding domain superfamily"/>
    <property type="match status" value="2"/>
</dbReference>
<evidence type="ECO:0000256" key="4">
    <source>
        <dbReference type="ARBA" id="ARBA00022729"/>
    </source>
</evidence>
<dbReference type="PROSITE" id="PS01186">
    <property type="entry name" value="EGF_2"/>
    <property type="match status" value="3"/>
</dbReference>
<dbReference type="PROSITE" id="PS50025">
    <property type="entry name" value="LAM_G_DOMAIN"/>
    <property type="match status" value="3"/>
</dbReference>
<dbReference type="SMART" id="SM00409">
    <property type="entry name" value="IG"/>
    <property type="match status" value="13"/>
</dbReference>
<dbReference type="EMBL" id="OV651819">
    <property type="protein sequence ID" value="CAH1113758.1"/>
    <property type="molecule type" value="Genomic_DNA"/>
</dbReference>
<evidence type="ECO:0000259" key="18">
    <source>
        <dbReference type="PROSITE" id="PS50026"/>
    </source>
</evidence>
<feature type="domain" description="Ig-like" evidence="20">
    <location>
        <begin position="1107"/>
        <end position="1192"/>
    </location>
</feature>
<feature type="disulfide bond" evidence="13">
    <location>
        <begin position="968"/>
        <end position="980"/>
    </location>
</feature>
<dbReference type="InterPro" id="IPR013783">
    <property type="entry name" value="Ig-like_fold"/>
</dbReference>
<keyword evidence="23" id="KW-1185">Reference proteome</keyword>
<keyword evidence="10" id="KW-0393">Immunoglobulin domain</keyword>
<feature type="domain" description="Ig-like" evidence="20">
    <location>
        <begin position="2744"/>
        <end position="2828"/>
    </location>
</feature>
<feature type="disulfide bond" evidence="13">
    <location>
        <begin position="520"/>
        <end position="535"/>
    </location>
</feature>
<feature type="disulfide bond" evidence="13">
    <location>
        <begin position="790"/>
        <end position="805"/>
    </location>
</feature>
<feature type="disulfide bond" evidence="13">
    <location>
        <begin position="639"/>
        <end position="654"/>
    </location>
</feature>
<feature type="disulfide bond" evidence="13">
    <location>
        <begin position="948"/>
        <end position="963"/>
    </location>
</feature>
<feature type="disulfide bond" evidence="13">
    <location>
        <begin position="987"/>
        <end position="1002"/>
    </location>
</feature>
<evidence type="ECO:0000259" key="17">
    <source>
        <dbReference type="PROSITE" id="PS50025"/>
    </source>
</evidence>
<feature type="disulfide bond" evidence="13">
    <location>
        <begin position="1266"/>
        <end position="1281"/>
    </location>
</feature>
<feature type="disulfide bond" evidence="13">
    <location>
        <begin position="848"/>
        <end position="860"/>
    </location>
</feature>
<dbReference type="GO" id="GO:0048513">
    <property type="term" value="P:animal organ development"/>
    <property type="evidence" value="ECO:0007669"/>
    <property type="project" value="UniProtKB-ARBA"/>
</dbReference>
<feature type="disulfide bond" evidence="14">
    <location>
        <begin position="2117"/>
        <end position="2129"/>
    </location>
</feature>
<dbReference type="PROSITE" id="PS01248">
    <property type="entry name" value="EGF_LAM_1"/>
    <property type="match status" value="5"/>
</dbReference>
<evidence type="ECO:0000256" key="12">
    <source>
        <dbReference type="PROSITE-ProRule" id="PRU00122"/>
    </source>
</evidence>
<dbReference type="CDD" id="cd00110">
    <property type="entry name" value="LamG"/>
    <property type="match status" value="3"/>
</dbReference>
<sequence length="4245" mass="467920">MSRSKFKKTYFKDKTIYYLDWPGNSPDPTHIENLWAILGARLDTDLVFDSQEHLKHENQQRPKRTLEIENNSSPPVEEHWLTSTVDRIKRSIDSIFSKDTHQEKLGHKQAQKQPHHRSTTSRKHQNKSRAGRNHRQVDDYGEEAEEYDEAQNKIEQGQEEGQTGDGQEGQGQEEDEYDDETENNQGQGQEGDVYINEPNINQGQSGQVDVDEGQFSELDIGEGKEEGGQEGGQEGQVDKDYNEDNNNPDDEDSEGDVISGDFGSGDGEETTPKVDYGHPRIYRFAFTVMEPYSKEYKDRNSREFQQLADRIKTALDETFAQIPGQQFVSIISIEPSKKQDPFKVRVTADVDSEGNSNSEEIKRAVYEPVHTKHRLGELTTTDPDDLRFNEFGASTPKCEEGELLCKSGQCVSIASRCDGNRDCNDNSDEDGCVYPEPDPITTTTEQITTVSITTQRPPETTTRRQPETTIIPTSSTTTTPEPTEPPFDGGSGDGDDGNCRADDSVRCHDGSRIICADQVCDGTPNCDDGGDELNCDRTTTECRIGEFKCDVYRCIPVQQRCDGTAQCTDGTDEHNCRKECNANEFACDDQCLPSSKRCDRFRDCMDNTDEINCSDQQRCSPGQFFCGVDDNCLPSNAVCNGIRECRNGADEANCPQGGCQQDQWKCANGKCIPNSFVCDRKYHCEDLSDERNCPCLPDDFRCGNGFCIPKSQRCDDIHHCQDGTDEIGCNKKTCAKHEWRCTDGTCIDQIYRCNIKPDCPDRSDEIGCNQCAHDQFRCSDGSCLTLNKVCDHVSDCPHSEDEESCASCKPGEYTCANGQCIDEKLRCNTVADCSDQSDEKNCVNGHRCRQDEFECSEGYCIEAYKQCNGYPDCPSGSDEDNCPTTEPPYPACSSDEFDCGDKCIDIGYRCDGVEDCNDGRDENNCGSCKDNEFQCDTDQQCISLDRKCDGSSDCSDNSDEFDCPGHKCSSNEFTCDDGSCINDYKQCDRNRDCPDGSDETECPTCADGFFQCLENYNCIHISLHCNGRNDCSDGSDELNCPTEPPTTVFPETTRPSVSCPGGYQHCRSRDQCIRQDQICDGRGDCYDLSDELNCPSSARELNLKTYPSATEEREQVYKTGQEVVLTCRDEGPIRARVHWERANGAPLPFNSTDIRGRLTMPNIQLEHAGTYLCVANDYPQNTPNARVSVPLTVIRRQPRPTPLPPTVCGVYEATCSNGECIPRSKVRDGKFDCSDGSDEDGYRPEGCEPNEYQCANKKCVLKTWRCDSDDDCGDGSDEDNCATNPPFSICQYHQFACHSNNQCIPKSYHCDMQSDCVDGSDEVGCSKPVISRPPPPMVSLNVGDIFEISCTAVGIPTPEIVWRLNWGHVPPKCRQSSVNGVGTLICENIQIEDQGAYSCESINIKGATFAVPDTILSVKQESPCRTGYFNVQARSEGECIKCFCFGHTSNCRSADLFTFQFQPPFDAHKILGVRTDPSGAVDVRDEPVYSGSEPNLIPNGPQGVYATIPANAYLNQPNVIPYFAMPENYHGNQLKSYGGYLNYWIKHTNRGAPLLGPNVIISGNRYTLLHQSTHSPAPNTNENIRVRFFEGEWLIKSVGSRERPATREEIMMVLEDVDNILLKLQYNDGQLNTTISNVEMESAGLSNVGLGPATYVEECTCPVGYTGTSCERCADGYLRQSNGPWLGLCVKEPKTCPRGMYNDGRECQICPCPLTDASNQFGRACHLGSDGDVICDCPTGYVGNRCQYCAPGYEGNPLTPGDSCRPVQVPPRPFCDPAGSIDTRPDQYGRCRCKNLVDGPTCNTCKANTFYLSGENQFGCVSCFCMGVSTQCSSSNWYRDQVSSLFISSTQEFKLITSQNRESPITSGITLDQTSRQISYSGFATSEVYYWDLPSRYLGNKLTSYGGFLRYSIRNTAIPGGQSSRNNAADVELVSKNNINLLYYNKNQTQSPSEAQSFAVPILEQFWQREDGQVADREHLLMVLADLEKIYIKATYFTNSQQSSLISVSLDTASERNTGSRDRALEVEQCHCPPGYTGLSCENCDVGFTRTPNGLYLGLCEACSCNGYSNDCDPDTGTCLNCKDGTTGDYCDECLEGYTGDPANGIPCTYRGTPPPCNCDPRGSVSTECRDGRCICKSNVEGNNCDRCRQGSFGLNSSSIDGCEFCFCSGVATECTESNLYVEQIPYQITEQANGFTITDQSLNTRITDFTVNEFMNEISYGLLPSNRETLYWSLPGIFNGNKIRSYGGKLEFSQRFTQRPQSRYVPDKDIIIIGNGITIFWTNPAELREGIVNSISVALHPTANWLRLDRNQGPKPASREDILTVLAKIEAILIRATQSSDTIRAYLSDITLDTAVEQYTGQSKAGSVEICRCPQGYEGSSCESCDAGYYKDLYFDQSRPLGSCTRCPCNDREESCELGPDHRVMCNCRPEWTGRNCEFEAGIITTTTESTDTTTISQEPTIEVLIEDPNIGIYEVGSSIRYNCSARSRITPGRVRVFWRKADGDLPSHAIDDGRGLLVITNLKVSDSGRYVCEASDGYTIVTSSVNLNVGVPHDQRPRIALSQAFVEVSEGQLVEVQCVGTGVPTPEMSIVRADGQPLSPGQRFENGIFRIRQAQVSDTGEYNCIASNRVGNDYARFTIVVHEITVGPIVRVDITPPSFSGVSGDTIMLRCSSTPYGQTIRWTKQGTDLPYNSREDRGTLIIRDSTPDVSGVYICTITSPSGTSGSKKATVTVTGSDDNGFPTAQVSTESVTLNQGGSIEIQCTTTGNPPPSVKWTKLGEDLASNTEQFGSTLNIRGARMQDRGVYVCVATNVRGIAQASVIVEVTRLETPRLEIHPHTTQTVIAGNSAVVQCRAVAGIPSPTITWSRESNLPLSQNVEEMSGSTLRFTSITPAEEGEYVCTAVNEAGRATASAHIIVHTPPEVTVTPRQDVITKNLGDAFRLECQATGIPQPTVVWTKYGQETRYALSRPPVAFNLPNIAYQEFTHLTKEDEGLYICRAESSAGIVERRVQLYVDTLPSRGDITERPPTGEDATSTGEKPDWRDNELTRPHYTTTYRPEPATHDQEYIAALGGRAEIRCSIANQDGANIQVRWSRTDGSPLPSNAFERSGILYIDNVEPEAQGEYSCIGYDPTTGAPIFNLNAYLTVISPPRITLIPPRQIVHPGEHAYINCSATGEQPIEISWSPIEREMPTSVYTREGFIRFNNIQLQDAGRYLCTAHNRAGSAEAVADVIVEDNVSRPAIKAEQKQQRAPVGTTVTLRCRANNPNGGNSIRWFRERLELPQDSQQNGENLYLRNVQLADQGRYYCEIQTRDGTYSDYVDLQLTGPSPSTARPYLPPPTLYISPPEADHYAGENIEINCQSSERGAITVWSKISGPLSSNVQNVGGTLRIVNLVTDNAGVYRCEANGRQGVQYKDYNLNVIDDQYKDEPPLQVKEAQRGSTVVLECKTDFEPTQYVWSKQGGELPKDVDEFAQTIQLNDIDGSDAGAYTCSASNGAKTIDVPVILVVTGIVPYFTQAPNSYITLPTLADSYIQFNFEISFKPQQDTGLILYNGNKGNDISGDFISLSLIDSVPEFKYNLGMGTTVVKSSRPLTIGDWHTVKVSRNRRKVTMYVDGDGPFTAISDGKYTGLDLTEPLYLGGIPSPTGISPEVNGYVAYQGFVGCISRFKIGHAHLDLFREALNKTGITTCESCSDNKCQNQGACQEALSKEGYMCICPSGYSGPTCNKLKGEACSPHACGIGRCVDTDNGFECQCPLGHAGRRCEKEINVVEPAFQNDAYIAYPTPKPARKLKLTLKVKPKTLEDGLLLYSSESEEGFGNFISLAIRDGHLEFRFDAGNGVTVIRDESDLRPGEWHVLTATRSLSEGKLIVDGQAPAVGRLPGNYKTINLQTPLFIGGYDKQHIRINDGVQVFTGFHGCIGDINLAGVDINMIQNITDSANVRDCSDGSEEDNSVFNDNTDRPFKGISCSNNPCQNNGQCYPLSPNEYQCACAPGFAGRNCETSENVCDPNPCQNKGVCRLNNSLFVCDCPLGFAGRGCDQVAELRNDAHFEGNGYLEFNKELLSHNGGQHDLIALELSTNQSNGLIFWHGHAPDVDGIGHDYIALAIQDGYLEYSFDLGNGPALIKNRQVPINDGDRHLVILKRDGNRGSIEIDNSWIEKEEAPGVATTLDTEGNIYIGGVPNISRMTGNRYSQGFIGCIHGFELQNSQRLDLGLKAINGLNVKPCSSFDQDIWYNDLVH</sequence>
<feature type="disulfide bond" evidence="13">
    <location>
        <begin position="867"/>
        <end position="882"/>
    </location>
</feature>
<dbReference type="GO" id="GO:0048731">
    <property type="term" value="P:system development"/>
    <property type="evidence" value="ECO:0007669"/>
    <property type="project" value="UniProtKB-ARBA"/>
</dbReference>
<feature type="disulfide bond" evidence="11">
    <location>
        <begin position="3721"/>
        <end position="3730"/>
    </location>
</feature>
<feature type="region of interest" description="Disordered" evidence="15">
    <location>
        <begin position="3022"/>
        <end position="3061"/>
    </location>
</feature>
<keyword evidence="6" id="KW-0084">Basement membrane</keyword>
<dbReference type="Pfam" id="PF02210">
    <property type="entry name" value="Laminin_G_2"/>
    <property type="match status" value="2"/>
</dbReference>
<dbReference type="PROSITE" id="PS50068">
    <property type="entry name" value="LDLRA_2"/>
    <property type="match status" value="19"/>
</dbReference>
<dbReference type="SUPFAM" id="SSF49899">
    <property type="entry name" value="Concanavalin A-like lectins/glucanases"/>
    <property type="match status" value="3"/>
</dbReference>
<dbReference type="Gene3D" id="2.10.25.10">
    <property type="entry name" value="Laminin"/>
    <property type="match status" value="8"/>
</dbReference>
<feature type="disulfide bond" evidence="13">
    <location>
        <begin position="855"/>
        <end position="873"/>
    </location>
</feature>
<feature type="domain" description="Laminin IV type A" evidence="21">
    <location>
        <begin position="1848"/>
        <end position="2029"/>
    </location>
</feature>
<feature type="disulfide bond" evidence="11">
    <location>
        <begin position="3759"/>
        <end position="3768"/>
    </location>
</feature>
<feature type="disulfide bond" evidence="13">
    <location>
        <begin position="598"/>
        <end position="613"/>
    </location>
</feature>
<feature type="domain" description="Laminin G" evidence="17">
    <location>
        <begin position="4050"/>
        <end position="4231"/>
    </location>
</feature>
<feature type="disulfide bond" evidence="13">
    <location>
        <begin position="1079"/>
        <end position="1094"/>
    </location>
</feature>
<feature type="disulfide bond" evidence="13">
    <location>
        <begin position="1310"/>
        <end position="1325"/>
    </location>
</feature>
<feature type="disulfide bond" evidence="13">
    <location>
        <begin position="714"/>
        <end position="729"/>
    </location>
</feature>
<keyword evidence="7 11" id="KW-1015">Disulfide bond</keyword>
<feature type="compositionally biased region" description="Acidic residues" evidence="15">
    <location>
        <begin position="139"/>
        <end position="149"/>
    </location>
</feature>
<dbReference type="InterPro" id="IPR002049">
    <property type="entry name" value="LE_dom"/>
</dbReference>
<dbReference type="InterPro" id="IPR056863">
    <property type="entry name" value="LMN_ATRN_NET-like_EGF"/>
</dbReference>
<protein>
    <recommendedName>
        <fullName evidence="24">Basement membrane-specific heparan sulfate proteoglycan core protein</fullName>
    </recommendedName>
</protein>
<dbReference type="FunFam" id="4.10.400.10:FF:000034">
    <property type="entry name" value="Low-density lipoprotein receptor-related protein 2"/>
    <property type="match status" value="1"/>
</dbReference>
<feature type="domain" description="Laminin IV type A" evidence="21">
    <location>
        <begin position="2191"/>
        <end position="2371"/>
    </location>
</feature>
<dbReference type="Proteomes" id="UP001153636">
    <property type="component" value="Chromosome 7"/>
</dbReference>
<feature type="domain" description="Laminin G" evidence="17">
    <location>
        <begin position="3774"/>
        <end position="3949"/>
    </location>
</feature>
<dbReference type="GO" id="GO:0005604">
    <property type="term" value="C:basement membrane"/>
    <property type="evidence" value="ECO:0007669"/>
    <property type="project" value="UniProtKB-SubCell"/>
</dbReference>
<feature type="compositionally biased region" description="Basic residues" evidence="15">
    <location>
        <begin position="107"/>
        <end position="134"/>
    </location>
</feature>
<evidence type="ECO:0000256" key="6">
    <source>
        <dbReference type="ARBA" id="ARBA00022869"/>
    </source>
</evidence>
<dbReference type="PROSITE" id="PS50026">
    <property type="entry name" value="EGF_3"/>
    <property type="match status" value="4"/>
</dbReference>